<gene>
    <name evidence="2" type="ORF">Gaeavirus18_1</name>
</gene>
<dbReference type="InterPro" id="IPR036186">
    <property type="entry name" value="Serpin_sf"/>
</dbReference>
<feature type="compositionally biased region" description="Low complexity" evidence="1">
    <location>
        <begin position="133"/>
        <end position="145"/>
    </location>
</feature>
<reference evidence="2" key="1">
    <citation type="submission" date="2018-10" db="EMBL/GenBank/DDBJ databases">
        <title>Hidden diversity of soil giant viruses.</title>
        <authorList>
            <person name="Schulz F."/>
            <person name="Alteio L."/>
            <person name="Goudeau D."/>
            <person name="Ryan E.M."/>
            <person name="Malmstrom R.R."/>
            <person name="Blanchard J."/>
            <person name="Woyke T."/>
        </authorList>
    </citation>
    <scope>NUCLEOTIDE SEQUENCE</scope>
    <source>
        <strain evidence="2">GAV1</strain>
    </source>
</reference>
<evidence type="ECO:0000313" key="2">
    <source>
        <dbReference type="EMBL" id="AYV80224.1"/>
    </source>
</evidence>
<feature type="region of interest" description="Disordered" evidence="1">
    <location>
        <begin position="121"/>
        <end position="153"/>
    </location>
</feature>
<accession>A0A3G5A151</accession>
<dbReference type="SUPFAM" id="SSF56574">
    <property type="entry name" value="Serpins"/>
    <property type="match status" value="1"/>
</dbReference>
<organism evidence="2">
    <name type="scientific">Gaeavirus sp</name>
    <dbReference type="NCBI Taxonomy" id="2487767"/>
    <lineage>
        <taxon>Viruses</taxon>
        <taxon>Varidnaviria</taxon>
        <taxon>Bamfordvirae</taxon>
        <taxon>Nucleocytoviricota</taxon>
        <taxon>Megaviricetes</taxon>
        <taxon>Imitervirales</taxon>
        <taxon>Mimiviridae</taxon>
        <taxon>Klosneuvirinae</taxon>
    </lineage>
</organism>
<dbReference type="InterPro" id="IPR042178">
    <property type="entry name" value="Serpin_sf_1"/>
</dbReference>
<dbReference type="Gene3D" id="3.30.497.10">
    <property type="entry name" value="Antithrombin, subunit I, domain 2"/>
    <property type="match status" value="1"/>
</dbReference>
<sequence>MKSSTFEVRSDRRNFGTENFNLNRGIDVIPSDKDNNSNLLNDRDLFYKFSNGNEQLDLTHVKHDESAHGMPLFNPQILNNKKNLINNPYIQEQNDLKNFKASNHNSNNSLYANFDSDDESFDANEVHNEPKSLLKSPPPSLTSSTGFNDKPIEPTDEIEKGIVLYEFSNNMQKNKQFLIEIFSPFSLSFLWKSMILLSKNPTTDKLLKLLQIKKKDDIVSSMKNHTELFNDISKLEFMMPQGTGIINTNFTQKLTEIYGINVHSGIEQTTQDRVLIHLATKFELKIPFYYKPQIITDYLLGYKVNQIKFIKMSMVPCSLDIDRSNNIVVLEIPIGDNMTLGFVYNTTGLNIDKPELLYNKLIQQRITNVLVKELTIPKLNKTKKSNYSKKFTTELKQMHFGEIIYGNLYNTHIITNNTIDVTIDNNTPHN</sequence>
<protein>
    <recommendedName>
        <fullName evidence="3">Serpin domain-containing protein</fullName>
    </recommendedName>
</protein>
<proteinExistence type="predicted"/>
<evidence type="ECO:0008006" key="3">
    <source>
        <dbReference type="Google" id="ProtNLM"/>
    </source>
</evidence>
<evidence type="ECO:0000256" key="1">
    <source>
        <dbReference type="SAM" id="MobiDB-lite"/>
    </source>
</evidence>
<name>A0A3G5A151_9VIRU</name>
<dbReference type="EMBL" id="MK072216">
    <property type="protein sequence ID" value="AYV80224.1"/>
    <property type="molecule type" value="Genomic_DNA"/>
</dbReference>
<feature type="non-terminal residue" evidence="2">
    <location>
        <position position="430"/>
    </location>
</feature>